<dbReference type="PANTHER" id="PTHR34610:SF3">
    <property type="entry name" value="SSL7007 PROTEIN"/>
    <property type="match status" value="1"/>
</dbReference>
<protein>
    <submittedName>
        <fullName evidence="3">PIN domain</fullName>
    </submittedName>
</protein>
<organism evidence="3">
    <name type="scientific">Candidatus Kentrum sp. LPFa</name>
    <dbReference type="NCBI Taxonomy" id="2126335"/>
    <lineage>
        <taxon>Bacteria</taxon>
        <taxon>Pseudomonadati</taxon>
        <taxon>Pseudomonadota</taxon>
        <taxon>Gammaproteobacteria</taxon>
        <taxon>Candidatus Kentrum</taxon>
    </lineage>
</organism>
<dbReference type="InterPro" id="IPR002716">
    <property type="entry name" value="PIN_dom"/>
</dbReference>
<dbReference type="AlphaFoldDB" id="A0A450XFQ8"/>
<feature type="domain" description="PIN" evidence="1">
    <location>
        <begin position="34"/>
        <end position="124"/>
    </location>
</feature>
<dbReference type="InterPro" id="IPR029060">
    <property type="entry name" value="PIN-like_dom_sf"/>
</dbReference>
<dbReference type="EMBL" id="CAADFP010000058">
    <property type="protein sequence ID" value="VFK28111.1"/>
    <property type="molecule type" value="Genomic_DNA"/>
</dbReference>
<dbReference type="SUPFAM" id="SSF88723">
    <property type="entry name" value="PIN domain-like"/>
    <property type="match status" value="1"/>
</dbReference>
<dbReference type="EMBL" id="CAADFM010000149">
    <property type="protein sequence ID" value="VFK16543.1"/>
    <property type="molecule type" value="Genomic_DNA"/>
</dbReference>
<reference evidence="3" key="1">
    <citation type="submission" date="2019-02" db="EMBL/GenBank/DDBJ databases">
        <authorList>
            <person name="Gruber-Vodicka R. H."/>
            <person name="Seah K. B. B."/>
        </authorList>
    </citation>
    <scope>NUCLEOTIDE SEQUENCE</scope>
    <source>
        <strain evidence="2">BECK_S312</strain>
        <strain evidence="3">BECK_S426</strain>
    </source>
</reference>
<evidence type="ECO:0000313" key="2">
    <source>
        <dbReference type="EMBL" id="VFK16543.1"/>
    </source>
</evidence>
<evidence type="ECO:0000259" key="1">
    <source>
        <dbReference type="Pfam" id="PF13470"/>
    </source>
</evidence>
<dbReference type="Pfam" id="PF13470">
    <property type="entry name" value="PIN_3"/>
    <property type="match status" value="1"/>
</dbReference>
<gene>
    <name evidence="2" type="ORF">BECKLPF1236A_GA0070988_101493</name>
    <name evidence="3" type="ORF">BECKLPF1236C_GA0070990_1005815</name>
</gene>
<evidence type="ECO:0000313" key="3">
    <source>
        <dbReference type="EMBL" id="VFK28111.1"/>
    </source>
</evidence>
<accession>A0A450XFQ8</accession>
<proteinExistence type="predicted"/>
<dbReference type="InterPro" id="IPR002850">
    <property type="entry name" value="PIN_toxin-like"/>
</dbReference>
<sequence length="150" mass="17579">MRQNKVARIAHEHHPGHQRHRLGHAFPAWCLQPAVLRLLGQRNWHANLSVPLLLEYEEICKRIMPPLGISINAIDEFLDYLCSVCEHRRIFYLWRPELPDADDDFLLELAIEAGAEFIISFNKKDFPETEKFGIRVLTPREFLQLTGDWP</sequence>
<name>A0A450XFQ8_9GAMM</name>
<dbReference type="PANTHER" id="PTHR34610">
    <property type="entry name" value="SSL7007 PROTEIN"/>
    <property type="match status" value="1"/>
</dbReference>